<dbReference type="EMBL" id="BPLR01018155">
    <property type="protein sequence ID" value="GIY97413.1"/>
    <property type="molecule type" value="Genomic_DNA"/>
</dbReference>
<dbReference type="AlphaFoldDB" id="A0AAV4XUI6"/>
<keyword evidence="2" id="KW-1185">Reference proteome</keyword>
<evidence type="ECO:0000313" key="1">
    <source>
        <dbReference type="EMBL" id="GIY97413.1"/>
    </source>
</evidence>
<organism evidence="1 2">
    <name type="scientific">Caerostris extrusa</name>
    <name type="common">Bark spider</name>
    <name type="synonym">Caerostris bankana</name>
    <dbReference type="NCBI Taxonomy" id="172846"/>
    <lineage>
        <taxon>Eukaryota</taxon>
        <taxon>Metazoa</taxon>
        <taxon>Ecdysozoa</taxon>
        <taxon>Arthropoda</taxon>
        <taxon>Chelicerata</taxon>
        <taxon>Arachnida</taxon>
        <taxon>Araneae</taxon>
        <taxon>Araneomorphae</taxon>
        <taxon>Entelegynae</taxon>
        <taxon>Araneoidea</taxon>
        <taxon>Araneidae</taxon>
        <taxon>Caerostris</taxon>
    </lineage>
</organism>
<name>A0AAV4XUI6_CAEEX</name>
<dbReference type="Proteomes" id="UP001054945">
    <property type="component" value="Unassembled WGS sequence"/>
</dbReference>
<accession>A0AAV4XUI6</accession>
<proteinExistence type="predicted"/>
<comment type="caution">
    <text evidence="1">The sequence shown here is derived from an EMBL/GenBank/DDBJ whole genome shotgun (WGS) entry which is preliminary data.</text>
</comment>
<gene>
    <name evidence="1" type="ORF">CEXT_67461</name>
</gene>
<protein>
    <submittedName>
        <fullName evidence="1">Uncharacterized protein</fullName>
    </submittedName>
</protein>
<sequence>MPFVHDQKMGCSHGCTKRTFESENRRIFVPKNAENRQPISLVFPVSGSLTFDKPALAANRSEVALSLSANCRAVASRGFVDVSPGRLKDENLADRVKN</sequence>
<reference evidence="1 2" key="1">
    <citation type="submission" date="2021-06" db="EMBL/GenBank/DDBJ databases">
        <title>Caerostris extrusa draft genome.</title>
        <authorList>
            <person name="Kono N."/>
            <person name="Arakawa K."/>
        </authorList>
    </citation>
    <scope>NUCLEOTIDE SEQUENCE [LARGE SCALE GENOMIC DNA]</scope>
</reference>
<evidence type="ECO:0000313" key="2">
    <source>
        <dbReference type="Proteomes" id="UP001054945"/>
    </source>
</evidence>